<sequence length="105" mass="11954">MTNFSDKPFREKRLFPRIVTQCQVLYRTPESKGWNVARLVDFSAIGMRIECDELLLLETPLSLQVKPCEDKVIPAISAEGRVVRCEPNADLRYEIACKLTKVSPA</sequence>
<dbReference type="AlphaFoldDB" id="A0A3B0ZNJ0"/>
<dbReference type="EMBL" id="UOFU01000022">
    <property type="protein sequence ID" value="VAW93241.1"/>
    <property type="molecule type" value="Genomic_DNA"/>
</dbReference>
<dbReference type="Pfam" id="PF07238">
    <property type="entry name" value="PilZ"/>
    <property type="match status" value="1"/>
</dbReference>
<organism evidence="2">
    <name type="scientific">hydrothermal vent metagenome</name>
    <dbReference type="NCBI Taxonomy" id="652676"/>
    <lineage>
        <taxon>unclassified sequences</taxon>
        <taxon>metagenomes</taxon>
        <taxon>ecological metagenomes</taxon>
    </lineage>
</organism>
<reference evidence="2" key="1">
    <citation type="submission" date="2018-06" db="EMBL/GenBank/DDBJ databases">
        <authorList>
            <person name="Zhirakovskaya E."/>
        </authorList>
    </citation>
    <scope>NUCLEOTIDE SEQUENCE</scope>
</reference>
<evidence type="ECO:0000259" key="1">
    <source>
        <dbReference type="Pfam" id="PF07238"/>
    </source>
</evidence>
<dbReference type="GO" id="GO:0035438">
    <property type="term" value="F:cyclic-di-GMP binding"/>
    <property type="evidence" value="ECO:0007669"/>
    <property type="project" value="InterPro"/>
</dbReference>
<dbReference type="InterPro" id="IPR009875">
    <property type="entry name" value="PilZ_domain"/>
</dbReference>
<gene>
    <name evidence="2" type="ORF">MNBD_GAMMA20-257</name>
</gene>
<evidence type="ECO:0000313" key="2">
    <source>
        <dbReference type="EMBL" id="VAW93241.1"/>
    </source>
</evidence>
<accession>A0A3B0ZNJ0</accession>
<protein>
    <recommendedName>
        <fullName evidence="1">PilZ domain-containing protein</fullName>
    </recommendedName>
</protein>
<proteinExistence type="predicted"/>
<feature type="domain" description="PilZ" evidence="1">
    <location>
        <begin position="11"/>
        <end position="103"/>
    </location>
</feature>
<dbReference type="Gene3D" id="2.40.10.220">
    <property type="entry name" value="predicted glycosyltransferase like domains"/>
    <property type="match status" value="1"/>
</dbReference>
<dbReference type="SUPFAM" id="SSF141371">
    <property type="entry name" value="PilZ domain-like"/>
    <property type="match status" value="1"/>
</dbReference>
<name>A0A3B0ZNJ0_9ZZZZ</name>